<keyword evidence="2" id="KW-1185">Reference proteome</keyword>
<proteinExistence type="predicted"/>
<accession>A0A8R7QL38</accession>
<dbReference type="EnsemblPlants" id="TuG1812G0500004130.01.T02">
    <property type="protein sequence ID" value="TuG1812G0500004130.01.T02.cds378355"/>
    <property type="gene ID" value="TuG1812G0500004130.01"/>
</dbReference>
<dbReference type="Gramene" id="TuG1812G0500004130.01.T02">
    <property type="protein sequence ID" value="TuG1812G0500004130.01.T02.cds378355"/>
    <property type="gene ID" value="TuG1812G0500004130.01"/>
</dbReference>
<gene>
    <name evidence="1" type="primary">LOC125510576</name>
</gene>
<dbReference type="Proteomes" id="UP000015106">
    <property type="component" value="Chromosome 5"/>
</dbReference>
<name>A0A8R7QL38_TRIUA</name>
<evidence type="ECO:0000313" key="1">
    <source>
        <dbReference type="EnsemblPlants" id="TuG1812G0500004130.01.T02.cds378355"/>
    </source>
</evidence>
<reference evidence="1" key="3">
    <citation type="submission" date="2022-06" db="UniProtKB">
        <authorList>
            <consortium name="EnsemblPlants"/>
        </authorList>
    </citation>
    <scope>IDENTIFICATION</scope>
</reference>
<evidence type="ECO:0000313" key="2">
    <source>
        <dbReference type="Proteomes" id="UP000015106"/>
    </source>
</evidence>
<reference evidence="2" key="1">
    <citation type="journal article" date="2013" name="Nature">
        <title>Draft genome of the wheat A-genome progenitor Triticum urartu.</title>
        <authorList>
            <person name="Ling H.Q."/>
            <person name="Zhao S."/>
            <person name="Liu D."/>
            <person name="Wang J."/>
            <person name="Sun H."/>
            <person name="Zhang C."/>
            <person name="Fan H."/>
            <person name="Li D."/>
            <person name="Dong L."/>
            <person name="Tao Y."/>
            <person name="Gao C."/>
            <person name="Wu H."/>
            <person name="Li Y."/>
            <person name="Cui Y."/>
            <person name="Guo X."/>
            <person name="Zheng S."/>
            <person name="Wang B."/>
            <person name="Yu K."/>
            <person name="Liang Q."/>
            <person name="Yang W."/>
            <person name="Lou X."/>
            <person name="Chen J."/>
            <person name="Feng M."/>
            <person name="Jian J."/>
            <person name="Zhang X."/>
            <person name="Luo G."/>
            <person name="Jiang Y."/>
            <person name="Liu J."/>
            <person name="Wang Z."/>
            <person name="Sha Y."/>
            <person name="Zhang B."/>
            <person name="Wu H."/>
            <person name="Tang D."/>
            <person name="Shen Q."/>
            <person name="Xue P."/>
            <person name="Zou S."/>
            <person name="Wang X."/>
            <person name="Liu X."/>
            <person name="Wang F."/>
            <person name="Yang Y."/>
            <person name="An X."/>
            <person name="Dong Z."/>
            <person name="Zhang K."/>
            <person name="Zhang X."/>
            <person name="Luo M.C."/>
            <person name="Dvorak J."/>
            <person name="Tong Y."/>
            <person name="Wang J."/>
            <person name="Yang H."/>
            <person name="Li Z."/>
            <person name="Wang D."/>
            <person name="Zhang A."/>
            <person name="Wang J."/>
        </authorList>
    </citation>
    <scope>NUCLEOTIDE SEQUENCE</scope>
    <source>
        <strain evidence="2">cv. G1812</strain>
    </source>
</reference>
<sequence>MVPILPEPSRSFGIGSPGGLVRWLYKWAVTVRLF</sequence>
<organism evidence="1 2">
    <name type="scientific">Triticum urartu</name>
    <name type="common">Red wild einkorn</name>
    <name type="synonym">Crithodium urartu</name>
    <dbReference type="NCBI Taxonomy" id="4572"/>
    <lineage>
        <taxon>Eukaryota</taxon>
        <taxon>Viridiplantae</taxon>
        <taxon>Streptophyta</taxon>
        <taxon>Embryophyta</taxon>
        <taxon>Tracheophyta</taxon>
        <taxon>Spermatophyta</taxon>
        <taxon>Magnoliopsida</taxon>
        <taxon>Liliopsida</taxon>
        <taxon>Poales</taxon>
        <taxon>Poaceae</taxon>
        <taxon>BOP clade</taxon>
        <taxon>Pooideae</taxon>
        <taxon>Triticodae</taxon>
        <taxon>Triticeae</taxon>
        <taxon>Triticinae</taxon>
        <taxon>Triticum</taxon>
    </lineage>
</organism>
<dbReference type="AlphaFoldDB" id="A0A8R7QL38"/>
<reference evidence="1" key="2">
    <citation type="submission" date="2018-03" db="EMBL/GenBank/DDBJ databases">
        <title>The Triticum urartu genome reveals the dynamic nature of wheat genome evolution.</title>
        <authorList>
            <person name="Ling H."/>
            <person name="Ma B."/>
            <person name="Shi X."/>
            <person name="Liu H."/>
            <person name="Dong L."/>
            <person name="Sun H."/>
            <person name="Cao Y."/>
            <person name="Gao Q."/>
            <person name="Zheng S."/>
            <person name="Li Y."/>
            <person name="Yu Y."/>
            <person name="Du H."/>
            <person name="Qi M."/>
            <person name="Li Y."/>
            <person name="Yu H."/>
            <person name="Cui Y."/>
            <person name="Wang N."/>
            <person name="Chen C."/>
            <person name="Wu H."/>
            <person name="Zhao Y."/>
            <person name="Zhang J."/>
            <person name="Li Y."/>
            <person name="Zhou W."/>
            <person name="Zhang B."/>
            <person name="Hu W."/>
            <person name="Eijk M."/>
            <person name="Tang J."/>
            <person name="Witsenboer H."/>
            <person name="Zhao S."/>
            <person name="Li Z."/>
            <person name="Zhang A."/>
            <person name="Wang D."/>
            <person name="Liang C."/>
        </authorList>
    </citation>
    <scope>NUCLEOTIDE SEQUENCE [LARGE SCALE GENOMIC DNA]</scope>
    <source>
        <strain evidence="1">cv. G1812</strain>
    </source>
</reference>
<protein>
    <submittedName>
        <fullName evidence="1">Uncharacterized protein</fullName>
    </submittedName>
</protein>